<evidence type="ECO:0000256" key="8">
    <source>
        <dbReference type="ARBA" id="ARBA00023136"/>
    </source>
</evidence>
<evidence type="ECO:0000256" key="4">
    <source>
        <dbReference type="ARBA" id="ARBA00022475"/>
    </source>
</evidence>
<evidence type="ECO:0000313" key="13">
    <source>
        <dbReference type="Proteomes" id="UP000321079"/>
    </source>
</evidence>
<dbReference type="GO" id="GO:0016020">
    <property type="term" value="C:membrane"/>
    <property type="evidence" value="ECO:0007669"/>
    <property type="project" value="UniProtKB-SubCell"/>
</dbReference>
<keyword evidence="13" id="KW-1185">Reference proteome</keyword>
<evidence type="ECO:0000256" key="11">
    <source>
        <dbReference type="SAM" id="Phobius"/>
    </source>
</evidence>
<dbReference type="PROSITE" id="PS51257">
    <property type="entry name" value="PROKAR_LIPOPROTEIN"/>
    <property type="match status" value="1"/>
</dbReference>
<feature type="transmembrane region" description="Helical" evidence="11">
    <location>
        <begin position="47"/>
        <end position="67"/>
    </location>
</feature>
<dbReference type="AlphaFoldDB" id="A0A511B728"/>
<organism evidence="12 13">
    <name type="scientific">Gluconobacter kanchanaburiensis NBRC 103587</name>
    <dbReference type="NCBI Taxonomy" id="1307948"/>
    <lineage>
        <taxon>Bacteria</taxon>
        <taxon>Pseudomonadati</taxon>
        <taxon>Pseudomonadota</taxon>
        <taxon>Alphaproteobacteria</taxon>
        <taxon>Acetobacterales</taxon>
        <taxon>Acetobacteraceae</taxon>
        <taxon>Gluconobacter</taxon>
    </lineage>
</organism>
<accession>A0A511B728</accession>
<comment type="caution">
    <text evidence="12">The sequence shown here is derived from an EMBL/GenBank/DDBJ whole genome shotgun (WGS) entry which is preliminary data.</text>
</comment>
<keyword evidence="8 11" id="KW-0472">Membrane</keyword>
<evidence type="ECO:0000256" key="6">
    <source>
        <dbReference type="ARBA" id="ARBA00022729"/>
    </source>
</evidence>
<keyword evidence="5 11" id="KW-0812">Transmembrane</keyword>
<evidence type="ECO:0000256" key="3">
    <source>
        <dbReference type="ARBA" id="ARBA00021237"/>
    </source>
</evidence>
<comment type="subcellular location">
    <subcellularLocation>
        <location evidence="1">Membrane</location>
        <topology evidence="1">Multi-pass membrane protein</topology>
    </subcellularLocation>
</comment>
<dbReference type="RefSeq" id="WP_194265789.1">
    <property type="nucleotide sequence ID" value="NZ_BARK01000018.1"/>
</dbReference>
<feature type="transmembrane region" description="Helical" evidence="11">
    <location>
        <begin position="79"/>
        <end position="99"/>
    </location>
</feature>
<reference evidence="12 13" key="1">
    <citation type="submission" date="2019-07" db="EMBL/GenBank/DDBJ databases">
        <title>Whole genome shotgun sequence of Gluconobacter kanchanaburiensis NBRC 103587.</title>
        <authorList>
            <person name="Hosoyama A."/>
            <person name="Uohara A."/>
            <person name="Ohji S."/>
            <person name="Ichikawa N."/>
        </authorList>
    </citation>
    <scope>NUCLEOTIDE SEQUENCE [LARGE SCALE GENOMIC DNA]</scope>
    <source>
        <strain evidence="12 13">NBRC 103587</strain>
    </source>
</reference>
<keyword evidence="10" id="KW-0449">Lipoprotein</keyword>
<dbReference type="Proteomes" id="UP000321079">
    <property type="component" value="Unassembled WGS sequence"/>
</dbReference>
<name>A0A511B728_9PROT</name>
<dbReference type="EMBL" id="BJVA01000006">
    <property type="protein sequence ID" value="GEK96219.1"/>
    <property type="molecule type" value="Genomic_DNA"/>
</dbReference>
<evidence type="ECO:0000256" key="9">
    <source>
        <dbReference type="ARBA" id="ARBA00023139"/>
    </source>
</evidence>
<evidence type="ECO:0000313" key="12">
    <source>
        <dbReference type="EMBL" id="GEK96219.1"/>
    </source>
</evidence>
<keyword evidence="4" id="KW-1003">Cell membrane</keyword>
<evidence type="ECO:0000256" key="2">
    <source>
        <dbReference type="ARBA" id="ARBA00008208"/>
    </source>
</evidence>
<evidence type="ECO:0000256" key="1">
    <source>
        <dbReference type="ARBA" id="ARBA00004141"/>
    </source>
</evidence>
<dbReference type="Pfam" id="PF17090">
    <property type="entry name" value="Ytca"/>
    <property type="match status" value="1"/>
</dbReference>
<gene>
    <name evidence="12" type="ORF">GKA01_14160</name>
</gene>
<comment type="similarity">
    <text evidence="2">Belongs to the YtcA family.</text>
</comment>
<keyword evidence="9" id="KW-0564">Palmitate</keyword>
<dbReference type="InterPro" id="IPR031381">
    <property type="entry name" value="YtcA"/>
</dbReference>
<evidence type="ECO:0000256" key="10">
    <source>
        <dbReference type="ARBA" id="ARBA00023288"/>
    </source>
</evidence>
<keyword evidence="7 11" id="KW-1133">Transmembrane helix</keyword>
<keyword evidence="6" id="KW-0732">Signal</keyword>
<evidence type="ECO:0000256" key="5">
    <source>
        <dbReference type="ARBA" id="ARBA00022692"/>
    </source>
</evidence>
<evidence type="ECO:0000256" key="7">
    <source>
        <dbReference type="ARBA" id="ARBA00022989"/>
    </source>
</evidence>
<protein>
    <recommendedName>
        <fullName evidence="3">Uncharacterized protein YtcA</fullName>
    </recommendedName>
</protein>
<proteinExistence type="inferred from homology"/>
<sequence>MRPPCPPLPVCRYSASLRPGILCFLATAGCSLRGAPSFPIVGAYFPDWMLCGLIGIATTIGLRVLFLLTGVDTVLSFRLFTYVALGVVAALTVWTLVFGP</sequence>